<dbReference type="AlphaFoldDB" id="A0A554WY61"/>
<comment type="caution">
    <text evidence="1">The sequence shown here is derived from an EMBL/GenBank/DDBJ whole genome shotgun (WGS) entry which is preliminary data.</text>
</comment>
<dbReference type="RefSeq" id="WP_143903597.1">
    <property type="nucleotide sequence ID" value="NZ_VJOL01000046.1"/>
</dbReference>
<dbReference type="EMBL" id="VJOL01000046">
    <property type="protein sequence ID" value="TSE28489.1"/>
    <property type="molecule type" value="Genomic_DNA"/>
</dbReference>
<sequence>MSDAPSRNDGASAWTLQGVLAGGGGAGAAVLQREGERPIAYRVGARLPDGWWLTRVERRQVWLAPPHGAGVVVLRLPETGQGRTAAPSDQP</sequence>
<reference evidence="1 2" key="1">
    <citation type="submission" date="2019-07" db="EMBL/GenBank/DDBJ databases">
        <title>Tepidimonas thermarum AA-1 draft genome.</title>
        <authorList>
            <person name="Da Costa M.S."/>
            <person name="Froufe H.J.C."/>
            <person name="Egas C."/>
            <person name="Albuquerque L."/>
        </authorList>
    </citation>
    <scope>NUCLEOTIDE SEQUENCE [LARGE SCALE GENOMIC DNA]</scope>
    <source>
        <strain evidence="1 2">AA-1</strain>
    </source>
</reference>
<protein>
    <submittedName>
        <fullName evidence="1">Uncharacterized protein</fullName>
    </submittedName>
</protein>
<dbReference type="OrthoDB" id="9154044at2"/>
<dbReference type="Proteomes" id="UP000318542">
    <property type="component" value="Unassembled WGS sequence"/>
</dbReference>
<keyword evidence="2" id="KW-1185">Reference proteome</keyword>
<proteinExistence type="predicted"/>
<accession>A0A554WY61</accession>
<organism evidence="1 2">
    <name type="scientific">Tepidimonas thermarum</name>
    <dbReference type="NCBI Taxonomy" id="335431"/>
    <lineage>
        <taxon>Bacteria</taxon>
        <taxon>Pseudomonadati</taxon>
        <taxon>Pseudomonadota</taxon>
        <taxon>Betaproteobacteria</taxon>
        <taxon>Burkholderiales</taxon>
        <taxon>Tepidimonas</taxon>
    </lineage>
</organism>
<gene>
    <name evidence="1" type="ORF">Tther_02056</name>
</gene>
<name>A0A554WY61_9BURK</name>
<evidence type="ECO:0000313" key="2">
    <source>
        <dbReference type="Proteomes" id="UP000318542"/>
    </source>
</evidence>
<evidence type="ECO:0000313" key="1">
    <source>
        <dbReference type="EMBL" id="TSE28489.1"/>
    </source>
</evidence>